<organism evidence="1 2">
    <name type="scientific">Portunus trituberculatus</name>
    <name type="common">Swimming crab</name>
    <name type="synonym">Neptunus trituberculatus</name>
    <dbReference type="NCBI Taxonomy" id="210409"/>
    <lineage>
        <taxon>Eukaryota</taxon>
        <taxon>Metazoa</taxon>
        <taxon>Ecdysozoa</taxon>
        <taxon>Arthropoda</taxon>
        <taxon>Crustacea</taxon>
        <taxon>Multicrustacea</taxon>
        <taxon>Malacostraca</taxon>
        <taxon>Eumalacostraca</taxon>
        <taxon>Eucarida</taxon>
        <taxon>Decapoda</taxon>
        <taxon>Pleocyemata</taxon>
        <taxon>Brachyura</taxon>
        <taxon>Eubrachyura</taxon>
        <taxon>Portunoidea</taxon>
        <taxon>Portunidae</taxon>
        <taxon>Portuninae</taxon>
        <taxon>Portunus</taxon>
    </lineage>
</organism>
<keyword evidence="2" id="KW-1185">Reference proteome</keyword>
<dbReference type="AlphaFoldDB" id="A0A5B7I5D7"/>
<evidence type="ECO:0000313" key="1">
    <source>
        <dbReference type="EMBL" id="MPC77345.1"/>
    </source>
</evidence>
<reference evidence="1 2" key="1">
    <citation type="submission" date="2019-05" db="EMBL/GenBank/DDBJ databases">
        <title>Another draft genome of Portunus trituberculatus and its Hox gene families provides insights of decapod evolution.</title>
        <authorList>
            <person name="Jeong J.-H."/>
            <person name="Song I."/>
            <person name="Kim S."/>
            <person name="Choi T."/>
            <person name="Kim D."/>
            <person name="Ryu S."/>
            <person name="Kim W."/>
        </authorList>
    </citation>
    <scope>NUCLEOTIDE SEQUENCE [LARGE SCALE GENOMIC DNA]</scope>
    <source>
        <tissue evidence="1">Muscle</tissue>
    </source>
</reference>
<proteinExistence type="predicted"/>
<protein>
    <submittedName>
        <fullName evidence="1">Uncharacterized protein</fullName>
    </submittedName>
</protein>
<sequence length="71" mass="8291">MRLSLTSHTWLSSHRLATLDRDCLCGRLLRPPPPHQDCTIHKFATFDTPVTTQRDTSGQHLWHLRIIKVYL</sequence>
<evidence type="ECO:0000313" key="2">
    <source>
        <dbReference type="Proteomes" id="UP000324222"/>
    </source>
</evidence>
<accession>A0A5B7I5D7</accession>
<dbReference type="EMBL" id="VSRR010045650">
    <property type="protein sequence ID" value="MPC77345.1"/>
    <property type="molecule type" value="Genomic_DNA"/>
</dbReference>
<dbReference type="Proteomes" id="UP000324222">
    <property type="component" value="Unassembled WGS sequence"/>
</dbReference>
<comment type="caution">
    <text evidence="1">The sequence shown here is derived from an EMBL/GenBank/DDBJ whole genome shotgun (WGS) entry which is preliminary data.</text>
</comment>
<name>A0A5B7I5D7_PORTR</name>
<gene>
    <name evidence="1" type="ORF">E2C01_071797</name>
</gene>